<dbReference type="AlphaFoldDB" id="A0A5N6GIM5"/>
<dbReference type="VEuPathDB" id="FungiDB:F9C07_2284580"/>
<evidence type="ECO:0000313" key="1">
    <source>
        <dbReference type="EMBL" id="KAB8240333.1"/>
    </source>
</evidence>
<dbReference type="Pfam" id="PF20717">
    <property type="entry name" value="DUF6829"/>
    <property type="match status" value="1"/>
</dbReference>
<proteinExistence type="predicted"/>
<sequence>MLYAIRKVQAIIRGFWLFKLLKKHFGDQLGRLQNVPVVERGGVQPKGTLVKDSATDLTPSQFLYGRYIKEVDRTLVSCLSIRWLFYGDYDAFKNGQPDNMAVKEETFHELREFARVALSNWDPDHVWALIVSLILGDLGKDPVLQQDVQGNKVEQFNHDQVLQVAVGKKLPIVQKPLQLLSEELAKCVEDGITMGAGLNIPQLIQGENVPGSLESVRYLKGKSFDLKYLEMMLDVCGAGGHIDARGAVRMIEPVCQSFLGVRHLLKDVSEGNRDVVTAYDEALEICGKSLIDNGFQKLDTKNTDDRCLLRILRMGRVIDKDRAQRFETAFNNLPEDTRMSLVDGLSDNGVGGGTAVILYYMPAVFAEVLRVNHEASEVEIIEILMS</sequence>
<accession>A0A5N6GIM5</accession>
<dbReference type="VEuPathDB" id="FungiDB:AFLA_005008"/>
<organism evidence="1">
    <name type="scientific">Aspergillus flavus</name>
    <dbReference type="NCBI Taxonomy" id="5059"/>
    <lineage>
        <taxon>Eukaryota</taxon>
        <taxon>Fungi</taxon>
        <taxon>Dikarya</taxon>
        <taxon>Ascomycota</taxon>
        <taxon>Pezizomycotina</taxon>
        <taxon>Eurotiomycetes</taxon>
        <taxon>Eurotiomycetidae</taxon>
        <taxon>Eurotiales</taxon>
        <taxon>Aspergillaceae</taxon>
        <taxon>Aspergillus</taxon>
        <taxon>Aspergillus subgen. Circumdati</taxon>
    </lineage>
</organism>
<dbReference type="InterPro" id="IPR049232">
    <property type="entry name" value="DUF6829"/>
</dbReference>
<protein>
    <submittedName>
        <fullName evidence="1">Uncharacterized protein</fullName>
    </submittedName>
</protein>
<gene>
    <name evidence="1" type="ORF">BDV35DRAFT_402256</name>
</gene>
<reference evidence="1" key="1">
    <citation type="submission" date="2019-04" db="EMBL/GenBank/DDBJ databases">
        <title>Friends and foes A comparative genomics study of 23 Aspergillus species from section Flavi.</title>
        <authorList>
            <consortium name="DOE Joint Genome Institute"/>
            <person name="Kjaerbolling I."/>
            <person name="Vesth T."/>
            <person name="Frisvad J.C."/>
            <person name="Nybo J.L."/>
            <person name="Theobald S."/>
            <person name="Kildgaard S."/>
            <person name="Isbrandt T."/>
            <person name="Kuo A."/>
            <person name="Sato A."/>
            <person name="Lyhne E.K."/>
            <person name="Kogle M.E."/>
            <person name="Wiebenga A."/>
            <person name="Kun R.S."/>
            <person name="Lubbers R.J."/>
            <person name="Makela M.R."/>
            <person name="Barry K."/>
            <person name="Chovatia M."/>
            <person name="Clum A."/>
            <person name="Daum C."/>
            <person name="Haridas S."/>
            <person name="He G."/>
            <person name="LaButti K."/>
            <person name="Lipzen A."/>
            <person name="Mondo S."/>
            <person name="Riley R."/>
            <person name="Salamov A."/>
            <person name="Simmons B.A."/>
            <person name="Magnuson J.K."/>
            <person name="Henrissat B."/>
            <person name="Mortensen U.H."/>
            <person name="Larsen T.O."/>
            <person name="Devries R.P."/>
            <person name="Grigoriev I.V."/>
            <person name="Machida M."/>
            <person name="Baker S.E."/>
            <person name="Andersen M.R."/>
        </authorList>
    </citation>
    <scope>NUCLEOTIDE SEQUENCE [LARGE SCALE GENOMIC DNA]</scope>
    <source>
        <strain evidence="1">CBS 121.62</strain>
    </source>
</reference>
<name>A0A5N6GIM5_ASPFL</name>
<dbReference type="Proteomes" id="UP000325434">
    <property type="component" value="Unassembled WGS sequence"/>
</dbReference>
<dbReference type="EMBL" id="ML734751">
    <property type="protein sequence ID" value="KAB8240333.1"/>
    <property type="molecule type" value="Genomic_DNA"/>
</dbReference>